<dbReference type="GO" id="GO:0043565">
    <property type="term" value="F:sequence-specific DNA binding"/>
    <property type="evidence" value="ECO:0007669"/>
    <property type="project" value="TreeGrafter"/>
</dbReference>
<organism evidence="6 7">
    <name type="scientific">Rhizomicrobium palustre</name>
    <dbReference type="NCBI Taxonomy" id="189966"/>
    <lineage>
        <taxon>Bacteria</taxon>
        <taxon>Pseudomonadati</taxon>
        <taxon>Pseudomonadota</taxon>
        <taxon>Alphaproteobacteria</taxon>
        <taxon>Micropepsales</taxon>
        <taxon>Micropepsaceae</taxon>
        <taxon>Rhizomicrobium</taxon>
    </lineage>
</organism>
<feature type="domain" description="HTH lysR-type" evidence="5">
    <location>
        <begin position="3"/>
        <end position="60"/>
    </location>
</feature>
<dbReference type="Pfam" id="PF03466">
    <property type="entry name" value="LysR_substrate"/>
    <property type="match status" value="1"/>
</dbReference>
<keyword evidence="3 6" id="KW-0238">DNA-binding</keyword>
<dbReference type="GO" id="GO:0006351">
    <property type="term" value="P:DNA-templated transcription"/>
    <property type="evidence" value="ECO:0007669"/>
    <property type="project" value="TreeGrafter"/>
</dbReference>
<dbReference type="FunFam" id="1.10.10.10:FF:000001">
    <property type="entry name" value="LysR family transcriptional regulator"/>
    <property type="match status" value="1"/>
</dbReference>
<protein>
    <submittedName>
        <fullName evidence="6">DNA-binding transcriptional LysR family regulator</fullName>
    </submittedName>
</protein>
<comment type="caution">
    <text evidence="6">The sequence shown here is derived from an EMBL/GenBank/DDBJ whole genome shotgun (WGS) entry which is preliminary data.</text>
</comment>
<evidence type="ECO:0000259" key="5">
    <source>
        <dbReference type="PROSITE" id="PS50931"/>
    </source>
</evidence>
<evidence type="ECO:0000256" key="3">
    <source>
        <dbReference type="ARBA" id="ARBA00023125"/>
    </source>
</evidence>
<dbReference type="SUPFAM" id="SSF53850">
    <property type="entry name" value="Periplasmic binding protein-like II"/>
    <property type="match status" value="1"/>
</dbReference>
<dbReference type="CDD" id="cd08422">
    <property type="entry name" value="PBP2_CrgA_like"/>
    <property type="match status" value="1"/>
</dbReference>
<comment type="similarity">
    <text evidence="1">Belongs to the LysR transcriptional regulatory family.</text>
</comment>
<dbReference type="EMBL" id="JAASRM010000001">
    <property type="protein sequence ID" value="NIK90234.1"/>
    <property type="molecule type" value="Genomic_DNA"/>
</dbReference>
<keyword evidence="7" id="KW-1185">Reference proteome</keyword>
<reference evidence="6 7" key="1">
    <citation type="submission" date="2020-03" db="EMBL/GenBank/DDBJ databases">
        <title>Genomic Encyclopedia of Type Strains, Phase IV (KMG-IV): sequencing the most valuable type-strain genomes for metagenomic binning, comparative biology and taxonomic classification.</title>
        <authorList>
            <person name="Goeker M."/>
        </authorList>
    </citation>
    <scope>NUCLEOTIDE SEQUENCE [LARGE SCALE GENOMIC DNA]</scope>
    <source>
        <strain evidence="6 7">DSM 19867</strain>
    </source>
</reference>
<evidence type="ECO:0000256" key="1">
    <source>
        <dbReference type="ARBA" id="ARBA00009437"/>
    </source>
</evidence>
<dbReference type="Proteomes" id="UP000570514">
    <property type="component" value="Unassembled WGS sequence"/>
</dbReference>
<evidence type="ECO:0000256" key="4">
    <source>
        <dbReference type="ARBA" id="ARBA00023163"/>
    </source>
</evidence>
<dbReference type="Gene3D" id="1.10.10.10">
    <property type="entry name" value="Winged helix-like DNA-binding domain superfamily/Winged helix DNA-binding domain"/>
    <property type="match status" value="1"/>
</dbReference>
<dbReference type="GO" id="GO:0003700">
    <property type="term" value="F:DNA-binding transcription factor activity"/>
    <property type="evidence" value="ECO:0007669"/>
    <property type="project" value="InterPro"/>
</dbReference>
<dbReference type="PANTHER" id="PTHR30537:SF5">
    <property type="entry name" value="HTH-TYPE TRANSCRIPTIONAL ACTIVATOR TTDR-RELATED"/>
    <property type="match status" value="1"/>
</dbReference>
<dbReference type="AlphaFoldDB" id="A0A846N2K6"/>
<dbReference type="PANTHER" id="PTHR30537">
    <property type="entry name" value="HTH-TYPE TRANSCRIPTIONAL REGULATOR"/>
    <property type="match status" value="1"/>
</dbReference>
<dbReference type="Pfam" id="PF00126">
    <property type="entry name" value="HTH_1"/>
    <property type="match status" value="1"/>
</dbReference>
<keyword evidence="2" id="KW-0805">Transcription regulation</keyword>
<dbReference type="SUPFAM" id="SSF46785">
    <property type="entry name" value="Winged helix' DNA-binding domain"/>
    <property type="match status" value="1"/>
</dbReference>
<gene>
    <name evidence="6" type="ORF">FHS83_003552</name>
</gene>
<dbReference type="InterPro" id="IPR036388">
    <property type="entry name" value="WH-like_DNA-bd_sf"/>
</dbReference>
<dbReference type="InterPro" id="IPR036390">
    <property type="entry name" value="WH_DNA-bd_sf"/>
</dbReference>
<proteinExistence type="inferred from homology"/>
<dbReference type="PROSITE" id="PS50931">
    <property type="entry name" value="HTH_LYSR"/>
    <property type="match status" value="1"/>
</dbReference>
<dbReference type="InterPro" id="IPR000847">
    <property type="entry name" value="LysR_HTH_N"/>
</dbReference>
<dbReference type="Gene3D" id="3.40.190.290">
    <property type="match status" value="1"/>
</dbReference>
<dbReference type="InterPro" id="IPR005119">
    <property type="entry name" value="LysR_subst-bd"/>
</dbReference>
<evidence type="ECO:0000256" key="2">
    <source>
        <dbReference type="ARBA" id="ARBA00023015"/>
    </source>
</evidence>
<keyword evidence="4" id="KW-0804">Transcription</keyword>
<dbReference type="InterPro" id="IPR058163">
    <property type="entry name" value="LysR-type_TF_proteobact-type"/>
</dbReference>
<evidence type="ECO:0000313" key="7">
    <source>
        <dbReference type="Proteomes" id="UP000570514"/>
    </source>
</evidence>
<name>A0A846N2K6_9PROT</name>
<sequence length="299" mass="32829">MLDDIPELRTFVRIVATGSLSAAGREMGLALSVVSKRLANLEHRLDTRLLARSTRRSALTAEGRELYERALRILAEIDEAEASLSHGRIEARGLLRVGTTVSFGRSHVSPVCAEMVEANPLLSVDLVFSDQISNLINESLDIVVRIGEPKVPGLIMRKLADNHRVLVAAPSYLARRGKPTRPQGLAGHDCLLFGTGSTMWRLIGPKGEIVEVPVSTRLLSNSGDVAYDWALSGHGLILKSIIDVERDLRDGRLVRVLPKWQSEPAPICALFPTSRHMPTRVRLFLDAMAERLKRASAKG</sequence>
<accession>A0A846N2K6</accession>
<dbReference type="RefSeq" id="WP_167084610.1">
    <property type="nucleotide sequence ID" value="NZ_BAAADC010000001.1"/>
</dbReference>
<evidence type="ECO:0000313" key="6">
    <source>
        <dbReference type="EMBL" id="NIK90234.1"/>
    </source>
</evidence>